<dbReference type="AlphaFoldDB" id="A0A653AYF3"/>
<evidence type="ECO:0000313" key="1">
    <source>
        <dbReference type="EMBL" id="VDN61017.1"/>
    </source>
</evidence>
<accession>A0A653AYF3</accession>
<reference evidence="1" key="1">
    <citation type="submission" date="2018-11" db="EMBL/GenBank/DDBJ databases">
        <authorList>
            <consortium name="Genoscope - CEA"/>
            <person name="William W."/>
        </authorList>
    </citation>
    <scope>NUCLEOTIDE SEQUENCE [LARGE SCALE GENOMIC DNA]</scope>
    <source>
        <strain evidence="1">T9AD</strain>
    </source>
</reference>
<gene>
    <name evidence="1" type="ORF">POT9AD_0021</name>
</gene>
<protein>
    <submittedName>
        <fullName evidence="1">Uncharacterized protein</fullName>
    </submittedName>
</protein>
<sequence>MGTAGRALPADRLRHARFRLFGQAAWPCLQPAGAGRPAAGAAGAGRRATPVHVLAHDYGDSVAQELIAHQEGRLQLASCVFLNGGLFPRLTIRYACRNCCWAPWGRWSGGCSHGASWRRALPASSVRIPRPVRPSWMRCGN</sequence>
<dbReference type="EMBL" id="LR130779">
    <property type="protein sequence ID" value="VDN61017.1"/>
    <property type="molecule type" value="Genomic_DNA"/>
</dbReference>
<organism evidence="1">
    <name type="scientific">Ectopseudomonas oleovorans</name>
    <name type="common">Pseudomonas oleovorans</name>
    <dbReference type="NCBI Taxonomy" id="301"/>
    <lineage>
        <taxon>Bacteria</taxon>
        <taxon>Pseudomonadati</taxon>
        <taxon>Pseudomonadota</taxon>
        <taxon>Gammaproteobacteria</taxon>
        <taxon>Pseudomonadales</taxon>
        <taxon>Pseudomonadaceae</taxon>
        <taxon>Ectopseudomonas</taxon>
    </lineage>
</organism>
<proteinExistence type="predicted"/>
<name>A0A653AYF3_ECTOL</name>